<keyword evidence="6" id="KW-0269">Exonuclease</keyword>
<keyword evidence="11" id="KW-1185">Reference proteome</keyword>
<dbReference type="SUPFAM" id="SSF53098">
    <property type="entry name" value="Ribonuclease H-like"/>
    <property type="match status" value="1"/>
</dbReference>
<keyword evidence="4" id="KW-0540">Nuclease</keyword>
<dbReference type="Proteomes" id="UP000236161">
    <property type="component" value="Unassembled WGS sequence"/>
</dbReference>
<dbReference type="GO" id="GO:0005634">
    <property type="term" value="C:nucleus"/>
    <property type="evidence" value="ECO:0007669"/>
    <property type="project" value="UniProtKB-SubCell"/>
</dbReference>
<comment type="similarity">
    <text evidence="2">Belongs to the REXO4 family.</text>
</comment>
<dbReference type="Gene3D" id="3.30.420.10">
    <property type="entry name" value="Ribonuclease H-like superfamily/Ribonuclease H"/>
    <property type="match status" value="1"/>
</dbReference>
<accession>A0A2I0BGC5</accession>
<evidence type="ECO:0000259" key="9">
    <source>
        <dbReference type="SMART" id="SM00479"/>
    </source>
</evidence>
<keyword evidence="5 10" id="KW-0378">Hydrolase</keyword>
<name>A0A2I0BGC5_9ASPA</name>
<comment type="subcellular location">
    <subcellularLocation>
        <location evidence="1">Nucleus</location>
    </subcellularLocation>
</comment>
<reference evidence="10 11" key="1">
    <citation type="journal article" date="2017" name="Nature">
        <title>The Apostasia genome and the evolution of orchids.</title>
        <authorList>
            <person name="Zhang G.Q."/>
            <person name="Liu K.W."/>
            <person name="Li Z."/>
            <person name="Lohaus R."/>
            <person name="Hsiao Y.Y."/>
            <person name="Niu S.C."/>
            <person name="Wang J.Y."/>
            <person name="Lin Y.C."/>
            <person name="Xu Q."/>
            <person name="Chen L.J."/>
            <person name="Yoshida K."/>
            <person name="Fujiwara S."/>
            <person name="Wang Z.W."/>
            <person name="Zhang Y.Q."/>
            <person name="Mitsuda N."/>
            <person name="Wang M."/>
            <person name="Liu G.H."/>
            <person name="Pecoraro L."/>
            <person name="Huang H.X."/>
            <person name="Xiao X.J."/>
            <person name="Lin M."/>
            <person name="Wu X.Y."/>
            <person name="Wu W.L."/>
            <person name="Chen Y.Y."/>
            <person name="Chang S.B."/>
            <person name="Sakamoto S."/>
            <person name="Ohme-Takagi M."/>
            <person name="Yagi M."/>
            <person name="Zeng S.J."/>
            <person name="Shen C.Y."/>
            <person name="Yeh C.M."/>
            <person name="Luo Y.B."/>
            <person name="Tsai W.C."/>
            <person name="Van de Peer Y."/>
            <person name="Liu Z.J."/>
        </authorList>
    </citation>
    <scope>NUCLEOTIDE SEQUENCE [LARGE SCALE GENOMIC DNA]</scope>
    <source>
        <strain evidence="11">cv. Shenzhen</strain>
        <tissue evidence="10">Stem</tissue>
    </source>
</reference>
<sequence length="332" mass="37792">MRTSYHSAHQPKCTKNFLNLILVIVIDSFSVYTLKHKGPLGKNYCKRIFVESGCDLCLKLFDNTSNLHAHRMTCCLSPVSLPGLEKLYVCQEVQDDMETDNTVPKVVAMDCEMVGGGSDGSLDVCARVCMVDLKENVIFHSYVKPIIPVTDYRYEVTGIKEDHLLNAMHISEIQKKVLEILYNGEESLARIRLDGGRACLLVGHSLDNDLDGLRINYPDHLIRDTAKYMPLRKTNLVSHSLKYLTRTYLGYEIQAGVHDPYEDCVAALRLYKRMQSQEHHSNEGSNGDVEKRSSFGMLRVDELLHKSPDDLLMLSASNYRCWCLDRRQLIDD</sequence>
<evidence type="ECO:0000313" key="10">
    <source>
        <dbReference type="EMBL" id="PKA66848.1"/>
    </source>
</evidence>
<evidence type="ECO:0000256" key="3">
    <source>
        <dbReference type="ARBA" id="ARBA00016937"/>
    </source>
</evidence>
<dbReference type="InterPro" id="IPR036397">
    <property type="entry name" value="RNaseH_sf"/>
</dbReference>
<evidence type="ECO:0000256" key="7">
    <source>
        <dbReference type="ARBA" id="ARBA00023242"/>
    </source>
</evidence>
<dbReference type="STRING" id="1088818.A0A2I0BGC5"/>
<keyword evidence="7" id="KW-0539">Nucleus</keyword>
<dbReference type="OrthoDB" id="8191639at2759"/>
<evidence type="ECO:0000256" key="4">
    <source>
        <dbReference type="ARBA" id="ARBA00022722"/>
    </source>
</evidence>
<evidence type="ECO:0000256" key="2">
    <source>
        <dbReference type="ARBA" id="ARBA00010489"/>
    </source>
</evidence>
<dbReference type="CDD" id="cd06144">
    <property type="entry name" value="REX4_like"/>
    <property type="match status" value="1"/>
</dbReference>
<dbReference type="PANTHER" id="PTHR12801:SF123">
    <property type="entry name" value="RNA EXONUCLEASE 4"/>
    <property type="match status" value="1"/>
</dbReference>
<dbReference type="SMART" id="SM00479">
    <property type="entry name" value="EXOIII"/>
    <property type="match status" value="1"/>
</dbReference>
<dbReference type="GO" id="GO:0003676">
    <property type="term" value="F:nucleic acid binding"/>
    <property type="evidence" value="ECO:0007669"/>
    <property type="project" value="InterPro"/>
</dbReference>
<feature type="domain" description="Exonuclease" evidence="9">
    <location>
        <begin position="105"/>
        <end position="280"/>
    </location>
</feature>
<organism evidence="10 11">
    <name type="scientific">Apostasia shenzhenica</name>
    <dbReference type="NCBI Taxonomy" id="1088818"/>
    <lineage>
        <taxon>Eukaryota</taxon>
        <taxon>Viridiplantae</taxon>
        <taxon>Streptophyta</taxon>
        <taxon>Embryophyta</taxon>
        <taxon>Tracheophyta</taxon>
        <taxon>Spermatophyta</taxon>
        <taxon>Magnoliopsida</taxon>
        <taxon>Liliopsida</taxon>
        <taxon>Asparagales</taxon>
        <taxon>Orchidaceae</taxon>
        <taxon>Apostasioideae</taxon>
        <taxon>Apostasia</taxon>
    </lineage>
</organism>
<proteinExistence type="inferred from homology"/>
<dbReference type="InterPro" id="IPR013520">
    <property type="entry name" value="Ribonucl_H"/>
</dbReference>
<dbReference type="InterPro" id="IPR047021">
    <property type="entry name" value="REXO1/3/4-like"/>
</dbReference>
<evidence type="ECO:0000256" key="8">
    <source>
        <dbReference type="SAM" id="Phobius"/>
    </source>
</evidence>
<keyword evidence="8" id="KW-1133">Transmembrane helix</keyword>
<keyword evidence="8" id="KW-0472">Membrane</keyword>
<evidence type="ECO:0000256" key="5">
    <source>
        <dbReference type="ARBA" id="ARBA00022801"/>
    </source>
</evidence>
<feature type="transmembrane region" description="Helical" evidence="8">
    <location>
        <begin position="17"/>
        <end position="34"/>
    </location>
</feature>
<dbReference type="EMBL" id="KZ451885">
    <property type="protein sequence ID" value="PKA66848.1"/>
    <property type="molecule type" value="Genomic_DNA"/>
</dbReference>
<dbReference type="InterPro" id="IPR037431">
    <property type="entry name" value="REX4_DEDDh_dom"/>
</dbReference>
<evidence type="ECO:0000256" key="1">
    <source>
        <dbReference type="ARBA" id="ARBA00004123"/>
    </source>
</evidence>
<evidence type="ECO:0000256" key="6">
    <source>
        <dbReference type="ARBA" id="ARBA00022839"/>
    </source>
</evidence>
<gene>
    <name evidence="10" type="primary">SDN1</name>
    <name evidence="10" type="ORF">AXF42_Ash003505</name>
</gene>
<dbReference type="GO" id="GO:0006364">
    <property type="term" value="P:rRNA processing"/>
    <property type="evidence" value="ECO:0007669"/>
    <property type="project" value="InterPro"/>
</dbReference>
<evidence type="ECO:0000313" key="11">
    <source>
        <dbReference type="Proteomes" id="UP000236161"/>
    </source>
</evidence>
<dbReference type="InterPro" id="IPR012337">
    <property type="entry name" value="RNaseH-like_sf"/>
</dbReference>
<dbReference type="AlphaFoldDB" id="A0A2I0BGC5"/>
<dbReference type="GO" id="GO:0008408">
    <property type="term" value="F:3'-5' exonuclease activity"/>
    <property type="evidence" value="ECO:0007669"/>
    <property type="project" value="InterPro"/>
</dbReference>
<protein>
    <recommendedName>
        <fullName evidence="3">RNA exonuclease 4</fullName>
    </recommendedName>
</protein>
<dbReference type="Pfam" id="PF00929">
    <property type="entry name" value="RNase_T"/>
    <property type="match status" value="1"/>
</dbReference>
<dbReference type="PANTHER" id="PTHR12801">
    <property type="entry name" value="RNA EXONUCLEASE REXO1 / RECO3 FAMILY MEMBER-RELATED"/>
    <property type="match status" value="1"/>
</dbReference>
<keyword evidence="8" id="KW-0812">Transmembrane</keyword>